<protein>
    <submittedName>
        <fullName evidence="2">Methyltransferase, FkbM family</fullName>
    </submittedName>
</protein>
<dbReference type="HOGENOM" id="CLU_1133036_0_0_12"/>
<dbReference type="OrthoDB" id="370960at2"/>
<dbReference type="NCBIfam" id="TIGR01444">
    <property type="entry name" value="fkbM_fam"/>
    <property type="match status" value="1"/>
</dbReference>
<organism evidence="2 3">
    <name type="scientific">Spirochaeta africana (strain ATCC 700263 / DSM 8902 / Z-7692)</name>
    <dbReference type="NCBI Taxonomy" id="889378"/>
    <lineage>
        <taxon>Bacteria</taxon>
        <taxon>Pseudomonadati</taxon>
        <taxon>Spirochaetota</taxon>
        <taxon>Spirochaetia</taxon>
        <taxon>Spirochaetales</taxon>
        <taxon>Spirochaetaceae</taxon>
        <taxon>Spirochaeta</taxon>
    </lineage>
</organism>
<dbReference type="InterPro" id="IPR006342">
    <property type="entry name" value="FkbM_mtfrase"/>
</dbReference>
<sequence>MHSTFGDIHQNVGIWLQRLAQYLDLPEVYDIGAHTGMFTIALADLGCRVTAFEPVPSTLKELQRNVHDSKAADRIRIVERGLSNQDERVVIHQFSDETFNSLFPRSDAERSHYQLEVSGHAEIRVQPLDQLQQELSLPDPGLIKMDIEGAELYALQGAAHLLQNARPFILVEYSTENCRNAGYERRDLVHELQRHNYTALGLYRNTDERLYGPEHFNDPRIWNLIAVPGEAIDRFMSDFQSYKEW</sequence>
<dbReference type="Gene3D" id="3.40.50.150">
    <property type="entry name" value="Vaccinia Virus protein VP39"/>
    <property type="match status" value="1"/>
</dbReference>
<dbReference type="PANTHER" id="PTHR34203">
    <property type="entry name" value="METHYLTRANSFERASE, FKBM FAMILY PROTEIN"/>
    <property type="match status" value="1"/>
</dbReference>
<feature type="domain" description="Methyltransferase FkbM" evidence="1">
    <location>
        <begin position="30"/>
        <end position="197"/>
    </location>
</feature>
<dbReference type="InterPro" id="IPR029063">
    <property type="entry name" value="SAM-dependent_MTases_sf"/>
</dbReference>
<dbReference type="GO" id="GO:0008168">
    <property type="term" value="F:methyltransferase activity"/>
    <property type="evidence" value="ECO:0007669"/>
    <property type="project" value="UniProtKB-KW"/>
</dbReference>
<dbReference type="Proteomes" id="UP000007383">
    <property type="component" value="Chromosome"/>
</dbReference>
<evidence type="ECO:0000313" key="3">
    <source>
        <dbReference type="Proteomes" id="UP000007383"/>
    </source>
</evidence>
<reference evidence="3" key="1">
    <citation type="journal article" date="2013" name="Stand. Genomic Sci.">
        <title>Complete genome sequence of the halophilic bacterium Spirochaeta africana type strain (Z-7692(T)) from the alkaline Lake Magadi in the East African Rift.</title>
        <authorList>
            <person name="Liolos K."/>
            <person name="Abt B."/>
            <person name="Scheuner C."/>
            <person name="Teshima H."/>
            <person name="Held B."/>
            <person name="Lapidus A."/>
            <person name="Nolan M."/>
            <person name="Lucas S."/>
            <person name="Deshpande S."/>
            <person name="Cheng J.F."/>
            <person name="Tapia R."/>
            <person name="Goodwin L.A."/>
            <person name="Pitluck S."/>
            <person name="Pagani I."/>
            <person name="Ivanova N."/>
            <person name="Mavromatis K."/>
            <person name="Mikhailova N."/>
            <person name="Huntemann M."/>
            <person name="Pati A."/>
            <person name="Chen A."/>
            <person name="Palaniappan K."/>
            <person name="Land M."/>
            <person name="Rohde M."/>
            <person name="Tindall B.J."/>
            <person name="Detter J.C."/>
            <person name="Goker M."/>
            <person name="Bristow J."/>
            <person name="Eisen J.A."/>
            <person name="Markowitz V."/>
            <person name="Hugenholtz P."/>
            <person name="Woyke T."/>
            <person name="Klenk H.P."/>
            <person name="Kyrpides N.C."/>
        </authorList>
    </citation>
    <scope>NUCLEOTIDE SEQUENCE</scope>
    <source>
        <strain evidence="3">ATCC 700263 / DSM 8902 / Z-7692</strain>
    </source>
</reference>
<dbReference type="EMBL" id="CP003282">
    <property type="protein sequence ID" value="AFG36795.1"/>
    <property type="molecule type" value="Genomic_DNA"/>
</dbReference>
<accession>H9UH02</accession>
<keyword evidence="2" id="KW-0808">Transferase</keyword>
<dbReference type="KEGG" id="sfc:Spiaf_0695"/>
<dbReference type="PATRIC" id="fig|889378.3.peg.705"/>
<dbReference type="GO" id="GO:0032259">
    <property type="term" value="P:methylation"/>
    <property type="evidence" value="ECO:0007669"/>
    <property type="project" value="UniProtKB-KW"/>
</dbReference>
<keyword evidence="2" id="KW-0489">Methyltransferase</keyword>
<evidence type="ECO:0000313" key="2">
    <source>
        <dbReference type="EMBL" id="AFG36795.1"/>
    </source>
</evidence>
<dbReference type="AlphaFoldDB" id="H9UH02"/>
<dbReference type="Pfam" id="PF05050">
    <property type="entry name" value="Methyltransf_21"/>
    <property type="match status" value="1"/>
</dbReference>
<dbReference type="InterPro" id="IPR052514">
    <property type="entry name" value="SAM-dependent_MTase"/>
</dbReference>
<name>H9UH02_SPIAZ</name>
<dbReference type="SUPFAM" id="SSF53335">
    <property type="entry name" value="S-adenosyl-L-methionine-dependent methyltransferases"/>
    <property type="match status" value="1"/>
</dbReference>
<proteinExistence type="predicted"/>
<dbReference type="PANTHER" id="PTHR34203:SF15">
    <property type="entry name" value="SLL1173 PROTEIN"/>
    <property type="match status" value="1"/>
</dbReference>
<dbReference type="STRING" id="889378.Spiaf_0695"/>
<dbReference type="eggNOG" id="COG2242">
    <property type="taxonomic scope" value="Bacteria"/>
</dbReference>
<dbReference type="CDD" id="cd02440">
    <property type="entry name" value="AdoMet_MTases"/>
    <property type="match status" value="1"/>
</dbReference>
<dbReference type="RefSeq" id="WP_014454792.1">
    <property type="nucleotide sequence ID" value="NC_017098.1"/>
</dbReference>
<keyword evidence="3" id="KW-1185">Reference proteome</keyword>
<gene>
    <name evidence="2" type="ordered locus">Spiaf_0695</name>
</gene>
<evidence type="ECO:0000259" key="1">
    <source>
        <dbReference type="Pfam" id="PF05050"/>
    </source>
</evidence>